<dbReference type="Pfam" id="PF13365">
    <property type="entry name" value="Trypsin_2"/>
    <property type="match status" value="1"/>
</dbReference>
<dbReference type="InterPro" id="IPR043504">
    <property type="entry name" value="Peptidase_S1_PA_chymotrypsin"/>
</dbReference>
<evidence type="ECO:0000259" key="5">
    <source>
        <dbReference type="PROSITE" id="PS50106"/>
    </source>
</evidence>
<evidence type="ECO:0000256" key="1">
    <source>
        <dbReference type="ARBA" id="ARBA00010541"/>
    </source>
</evidence>
<dbReference type="SMART" id="SM00228">
    <property type="entry name" value="PDZ"/>
    <property type="match status" value="1"/>
</dbReference>
<keyword evidence="2" id="KW-0645">Protease</keyword>
<dbReference type="RefSeq" id="WP_101345503.1">
    <property type="nucleotide sequence ID" value="NZ_PJAI02000006.1"/>
</dbReference>
<evidence type="ECO:0000313" key="7">
    <source>
        <dbReference type="Proteomes" id="UP000815846"/>
    </source>
</evidence>
<evidence type="ECO:0000313" key="6">
    <source>
        <dbReference type="EMBL" id="TYK66084.1"/>
    </source>
</evidence>
<dbReference type="PRINTS" id="PR00834">
    <property type="entry name" value="PROTEASES2C"/>
</dbReference>
<dbReference type="InterPro" id="IPR009003">
    <property type="entry name" value="Peptidase_S1_PA"/>
</dbReference>
<dbReference type="PROSITE" id="PS50106">
    <property type="entry name" value="PDZ"/>
    <property type="match status" value="1"/>
</dbReference>
<dbReference type="Gene3D" id="2.30.42.10">
    <property type="match status" value="1"/>
</dbReference>
<proteinExistence type="inferred from homology"/>
<accession>A0ABY3MYB1</accession>
<feature type="domain" description="PDZ" evidence="5">
    <location>
        <begin position="260"/>
        <end position="319"/>
    </location>
</feature>
<dbReference type="SUPFAM" id="SSF50156">
    <property type="entry name" value="PDZ domain-like"/>
    <property type="match status" value="1"/>
</dbReference>
<reference evidence="6 7" key="1">
    <citation type="submission" date="2019-08" db="EMBL/GenBank/DDBJ databases">
        <title>Microbe sample from Colwellia echini.</title>
        <authorList>
            <person name="Christiansen L."/>
            <person name="Pathiraja D."/>
            <person name="Schultz-Johansen M."/>
            <person name="Choi I.-G."/>
            <person name="Stougaard P."/>
        </authorList>
    </citation>
    <scope>NUCLEOTIDE SEQUENCE [LARGE SCALE GENOMIC DNA]</scope>
    <source>
        <strain evidence="6 7">A3</strain>
    </source>
</reference>
<dbReference type="InterPro" id="IPR001940">
    <property type="entry name" value="Peptidase_S1C"/>
</dbReference>
<dbReference type="PANTHER" id="PTHR22939">
    <property type="entry name" value="SERINE PROTEASE FAMILY S1C HTRA-RELATED"/>
    <property type="match status" value="1"/>
</dbReference>
<gene>
    <name evidence="6" type="ORF">CWS31_007395</name>
</gene>
<comment type="caution">
    <text evidence="6">The sequence shown here is derived from an EMBL/GenBank/DDBJ whole genome shotgun (WGS) entry which is preliminary data.</text>
</comment>
<keyword evidence="4" id="KW-0720">Serine protease</keyword>
<dbReference type="InterPro" id="IPR036034">
    <property type="entry name" value="PDZ_sf"/>
</dbReference>
<dbReference type="SUPFAM" id="SSF50494">
    <property type="entry name" value="Trypsin-like serine proteases"/>
    <property type="match status" value="1"/>
</dbReference>
<dbReference type="Gene3D" id="2.40.10.10">
    <property type="entry name" value="Trypsin-like serine proteases"/>
    <property type="match status" value="2"/>
</dbReference>
<keyword evidence="3" id="KW-0378">Hydrolase</keyword>
<dbReference type="InterPro" id="IPR001478">
    <property type="entry name" value="PDZ"/>
</dbReference>
<dbReference type="EMBL" id="PJAI02000006">
    <property type="protein sequence ID" value="TYK66084.1"/>
    <property type="molecule type" value="Genomic_DNA"/>
</dbReference>
<evidence type="ECO:0000256" key="4">
    <source>
        <dbReference type="ARBA" id="ARBA00022825"/>
    </source>
</evidence>
<evidence type="ECO:0000256" key="3">
    <source>
        <dbReference type="ARBA" id="ARBA00022801"/>
    </source>
</evidence>
<comment type="similarity">
    <text evidence="1">Belongs to the peptidase S1C family.</text>
</comment>
<sequence>MKILALIKYIVTAISYGVLLAVVLLLLLPGLVPGLNDTSLISNLFKGSQTQQAPLSFAKAVSIASPAVVNIYSEQIEVNPQYGRTPRKSTRLGSGVIMSTQGYILTNLHVIREADLIQVLLQNGQVYPAELIGFDHYTDLAVLKVNAINLPVIPHKEEQTSLVGDIVLAIGNPLNLGQTVTQGIISATGRNGLSNTSYLEFLQMDAAINEGNSGGALINSNGILVGINSRKFTQSNPQLSIQGIFFAVPYQLANKVMRQIIENGKVVRGWLGIATNNYDAKLKGFVIDEIMENSPAHTAGLQIGDVVYQIDNDLIPSVTAALDIIAETPPNTVLTFKIYRQGKAIETEVKILELTN</sequence>
<organism evidence="6 7">
    <name type="scientific">Colwellia echini</name>
    <dbReference type="NCBI Taxonomy" id="1982103"/>
    <lineage>
        <taxon>Bacteria</taxon>
        <taxon>Pseudomonadati</taxon>
        <taxon>Pseudomonadota</taxon>
        <taxon>Gammaproteobacteria</taxon>
        <taxon>Alteromonadales</taxon>
        <taxon>Colwelliaceae</taxon>
        <taxon>Colwellia</taxon>
    </lineage>
</organism>
<dbReference type="PANTHER" id="PTHR22939:SF101">
    <property type="entry name" value="PERIPLASMIC PH-DEPENDENT SERINE ENDOPROTEASE DEGQ"/>
    <property type="match status" value="1"/>
</dbReference>
<name>A0ABY3MYB1_9GAMM</name>
<keyword evidence="7" id="KW-1185">Reference proteome</keyword>
<evidence type="ECO:0000256" key="2">
    <source>
        <dbReference type="ARBA" id="ARBA00022670"/>
    </source>
</evidence>
<dbReference type="Pfam" id="PF13180">
    <property type="entry name" value="PDZ_2"/>
    <property type="match status" value="1"/>
</dbReference>
<protein>
    <submittedName>
        <fullName evidence="6">Trypsin-like serine protease</fullName>
    </submittedName>
</protein>
<dbReference type="Proteomes" id="UP000815846">
    <property type="component" value="Unassembled WGS sequence"/>
</dbReference>